<comment type="caution">
    <text evidence="1">The sequence shown here is derived from an EMBL/GenBank/DDBJ whole genome shotgun (WGS) entry which is preliminary data.</text>
</comment>
<organism evidence="1 2">
    <name type="scientific">Coemansia furcata</name>
    <dbReference type="NCBI Taxonomy" id="417177"/>
    <lineage>
        <taxon>Eukaryota</taxon>
        <taxon>Fungi</taxon>
        <taxon>Fungi incertae sedis</taxon>
        <taxon>Zoopagomycota</taxon>
        <taxon>Kickxellomycotina</taxon>
        <taxon>Kickxellomycetes</taxon>
        <taxon>Kickxellales</taxon>
        <taxon>Kickxellaceae</taxon>
        <taxon>Coemansia</taxon>
    </lineage>
</organism>
<accession>A0ACC1L1Q7</accession>
<sequence length="171" mass="16911">MQLKTLTGKEIPISFDIQAEPSKPAPAANAPVAAALSGKAPVGAATAPAPVANAPVGVSSSGKAPASASAESGASTSKSNVTPAIPAAANGASTSKTNAAAPPPVKTDIKIIEIKQAIEEKEGIPPAQQRLIFGGVQLADDRFAIKDYKIEVGSVLHLVLALRGGGCGCAI</sequence>
<dbReference type="EMBL" id="JANBUP010002873">
    <property type="protein sequence ID" value="KAJ2798677.1"/>
    <property type="molecule type" value="Genomic_DNA"/>
</dbReference>
<protein>
    <submittedName>
        <fullName evidence="1">Uncharacterized protein</fullName>
    </submittedName>
</protein>
<evidence type="ECO:0000313" key="2">
    <source>
        <dbReference type="Proteomes" id="UP001140096"/>
    </source>
</evidence>
<keyword evidence="2" id="KW-1185">Reference proteome</keyword>
<gene>
    <name evidence="1" type="ORF">H4S07_005635</name>
</gene>
<proteinExistence type="predicted"/>
<name>A0ACC1L1Q7_9FUNG</name>
<reference evidence="1" key="1">
    <citation type="submission" date="2022-07" db="EMBL/GenBank/DDBJ databases">
        <title>Phylogenomic reconstructions and comparative analyses of Kickxellomycotina fungi.</title>
        <authorList>
            <person name="Reynolds N.K."/>
            <person name="Stajich J.E."/>
            <person name="Barry K."/>
            <person name="Grigoriev I.V."/>
            <person name="Crous P."/>
            <person name="Smith M.E."/>
        </authorList>
    </citation>
    <scope>NUCLEOTIDE SEQUENCE</scope>
    <source>
        <strain evidence="1">CBS 102833</strain>
    </source>
</reference>
<dbReference type="Proteomes" id="UP001140096">
    <property type="component" value="Unassembled WGS sequence"/>
</dbReference>
<evidence type="ECO:0000313" key="1">
    <source>
        <dbReference type="EMBL" id="KAJ2798677.1"/>
    </source>
</evidence>